<dbReference type="EMBL" id="CAJJDN010000234">
    <property type="protein sequence ID" value="CAD8129610.1"/>
    <property type="molecule type" value="Genomic_DNA"/>
</dbReference>
<name>A0A8S1RQQ8_9CILI</name>
<sequence>MVTLADQLSCISLKDYAKLLRIVVLGVQSADTLSKETIILNLLNLFVIKQRSLKIEIISCSSKCSSRLLNLLKKLNAKKFTYFEEILQQINELTDRYNDRQKTLKTRLQNQQAKTLIILELTLVGMKKSQKFKLYFLGITLTQLQISLKKIEEIPTYMLKHLMTLQKTQ</sequence>
<keyword evidence="2" id="KW-1185">Reference proteome</keyword>
<comment type="caution">
    <text evidence="1">The sequence shown here is derived from an EMBL/GenBank/DDBJ whole genome shotgun (WGS) entry which is preliminary data.</text>
</comment>
<dbReference type="AlphaFoldDB" id="A0A8S1RQQ8"/>
<accession>A0A8S1RQQ8</accession>
<proteinExistence type="predicted"/>
<organism evidence="1 2">
    <name type="scientific">Paramecium sonneborni</name>
    <dbReference type="NCBI Taxonomy" id="65129"/>
    <lineage>
        <taxon>Eukaryota</taxon>
        <taxon>Sar</taxon>
        <taxon>Alveolata</taxon>
        <taxon>Ciliophora</taxon>
        <taxon>Intramacronucleata</taxon>
        <taxon>Oligohymenophorea</taxon>
        <taxon>Peniculida</taxon>
        <taxon>Parameciidae</taxon>
        <taxon>Paramecium</taxon>
    </lineage>
</organism>
<evidence type="ECO:0000313" key="2">
    <source>
        <dbReference type="Proteomes" id="UP000692954"/>
    </source>
</evidence>
<reference evidence="1" key="1">
    <citation type="submission" date="2021-01" db="EMBL/GenBank/DDBJ databases">
        <authorList>
            <consortium name="Genoscope - CEA"/>
            <person name="William W."/>
        </authorList>
    </citation>
    <scope>NUCLEOTIDE SEQUENCE</scope>
</reference>
<dbReference type="Proteomes" id="UP000692954">
    <property type="component" value="Unassembled WGS sequence"/>
</dbReference>
<gene>
    <name evidence="1" type="ORF">PSON_ATCC_30995.1.T2340001</name>
</gene>
<evidence type="ECO:0000313" key="1">
    <source>
        <dbReference type="EMBL" id="CAD8129610.1"/>
    </source>
</evidence>
<protein>
    <submittedName>
        <fullName evidence="1">Uncharacterized protein</fullName>
    </submittedName>
</protein>